<reference evidence="3" key="1">
    <citation type="submission" date="2021-02" db="EMBL/GenBank/DDBJ databases">
        <authorList>
            <person name="Nowell W R."/>
        </authorList>
    </citation>
    <scope>NUCLEOTIDE SEQUENCE</scope>
</reference>
<dbReference type="Pfam" id="PF22669">
    <property type="entry name" value="Exo_endo_phos2"/>
    <property type="match status" value="1"/>
</dbReference>
<dbReference type="InterPro" id="IPR053321">
    <property type="entry name" value="IPP-5-Phosphatase_Type_IV"/>
</dbReference>
<comment type="caution">
    <text evidence="3">The sequence shown here is derived from an EMBL/GenBank/DDBJ whole genome shotgun (WGS) entry which is preliminary data.</text>
</comment>
<dbReference type="PANTHER" id="PTHR47039">
    <property type="entry name" value="INOSITOL POLYPHOSPHATE 5-PHOSPHATASE E"/>
    <property type="match status" value="1"/>
</dbReference>
<dbReference type="GO" id="GO:0046856">
    <property type="term" value="P:phosphatidylinositol dephosphorylation"/>
    <property type="evidence" value="ECO:0007669"/>
    <property type="project" value="InterPro"/>
</dbReference>
<dbReference type="InterPro" id="IPR000300">
    <property type="entry name" value="IPPc"/>
</dbReference>
<dbReference type="EMBL" id="CAJOBC010000128">
    <property type="protein sequence ID" value="CAF3541880.1"/>
    <property type="molecule type" value="Genomic_DNA"/>
</dbReference>
<dbReference type="EMBL" id="CAJOBA010033970">
    <property type="protein sequence ID" value="CAF3975305.1"/>
    <property type="molecule type" value="Genomic_DNA"/>
</dbReference>
<gene>
    <name evidence="3" type="ORF">GPM918_LOCUS1384</name>
    <name evidence="4" type="ORF">OVA965_LOCUS22216</name>
    <name evidence="5" type="ORF">SRO942_LOCUS1384</name>
    <name evidence="6" type="ORF">TMI583_LOCUS22932</name>
</gene>
<evidence type="ECO:0000313" key="3">
    <source>
        <dbReference type="EMBL" id="CAF0761011.1"/>
    </source>
</evidence>
<dbReference type="SUPFAM" id="SSF56219">
    <property type="entry name" value="DNase I-like"/>
    <property type="match status" value="1"/>
</dbReference>
<feature type="compositionally biased region" description="Acidic residues" evidence="1">
    <location>
        <begin position="57"/>
        <end position="74"/>
    </location>
</feature>
<dbReference type="SMART" id="SM00128">
    <property type="entry name" value="IPPc"/>
    <property type="match status" value="1"/>
</dbReference>
<feature type="compositionally biased region" description="Basic and acidic residues" evidence="1">
    <location>
        <begin position="17"/>
        <end position="26"/>
    </location>
</feature>
<protein>
    <recommendedName>
        <fullName evidence="2">Inositol polyphosphate-related phosphatase domain-containing protein</fullName>
    </recommendedName>
</protein>
<evidence type="ECO:0000313" key="4">
    <source>
        <dbReference type="EMBL" id="CAF1163620.1"/>
    </source>
</evidence>
<name>A0A813PZ65_9BILA</name>
<evidence type="ECO:0000313" key="6">
    <source>
        <dbReference type="EMBL" id="CAF3975305.1"/>
    </source>
</evidence>
<evidence type="ECO:0000313" key="5">
    <source>
        <dbReference type="EMBL" id="CAF3541880.1"/>
    </source>
</evidence>
<dbReference type="Proteomes" id="UP000681722">
    <property type="component" value="Unassembled WGS sequence"/>
</dbReference>
<dbReference type="OrthoDB" id="2248459at2759"/>
<evidence type="ECO:0000313" key="7">
    <source>
        <dbReference type="Proteomes" id="UP000663829"/>
    </source>
</evidence>
<dbReference type="EMBL" id="CAJNOK010012445">
    <property type="protein sequence ID" value="CAF1163620.1"/>
    <property type="molecule type" value="Genomic_DNA"/>
</dbReference>
<dbReference type="Proteomes" id="UP000663829">
    <property type="component" value="Unassembled WGS sequence"/>
</dbReference>
<dbReference type="Proteomes" id="UP000682733">
    <property type="component" value="Unassembled WGS sequence"/>
</dbReference>
<keyword evidence="7" id="KW-1185">Reference proteome</keyword>
<dbReference type="Gene3D" id="3.60.10.10">
    <property type="entry name" value="Endonuclease/exonuclease/phosphatase"/>
    <property type="match status" value="1"/>
</dbReference>
<feature type="compositionally biased region" description="Polar residues" evidence="1">
    <location>
        <begin position="1"/>
        <end position="13"/>
    </location>
</feature>
<dbReference type="AlphaFoldDB" id="A0A813PZ65"/>
<evidence type="ECO:0000259" key="2">
    <source>
        <dbReference type="SMART" id="SM00128"/>
    </source>
</evidence>
<dbReference type="PANTHER" id="PTHR47039:SF1">
    <property type="entry name" value="INOSITOL POLYPHOSPHATE 5-PHOSPHATASE E"/>
    <property type="match status" value="1"/>
</dbReference>
<proteinExistence type="predicted"/>
<feature type="domain" description="Inositol polyphosphate-related phosphatase" evidence="2">
    <location>
        <begin position="161"/>
        <end position="496"/>
    </location>
</feature>
<dbReference type="GO" id="GO:0016791">
    <property type="term" value="F:phosphatase activity"/>
    <property type="evidence" value="ECO:0007669"/>
    <property type="project" value="InterPro"/>
</dbReference>
<sequence length="545" mass="62159">MDQVTAENNNSAEADSVESKDDHSNHPELLYNFKRRGSHSAAPTIGKNISYSLDSHADDDDDDDDDDDGDDIIGNDEVLSPTVAALVDTPFTSRRRSIVNRDGTASEAGDSVRSEPAALKSLAKSFHLLAIANARQRNFLVSSGRQVVDDSVDLDKCFPDQEASVMVVTWNTGEAKNLYEQNPQKQTGLTKEQMIEDMSDIILPTWMDYVADIIVICTQEMSASKNRVDWEILLQEVIGPSHVLFHSIHFGTLSLCIFLRRDLIWFCSELEEDVFKFRTINAVRTKASVAVTFNLFGTSFMIINSHFEAGEDRDGRANRKLNFSNTKLKLNIPHAYIKRSQKNSNLNRPEITSSTSSLNSLTIGVDVTRSSDYVLWAGDMNFRIEEQLQTVMDLIKNNQYTELLLKDEFKTAQNDCYKDFLEGDIQFDPTYKYDLRNTDSYAKHRIPSYTDRIFYRCKQDQQIECTHYKSISKVKHSDHKPVVAHFKVKLKPSFGKRNSTFGKFNRDVYRRGYEQREHHHTLGIGIRDQHRKSVTMSKSSVCVLQ</sequence>
<dbReference type="EMBL" id="CAJNOQ010000128">
    <property type="protein sequence ID" value="CAF0761011.1"/>
    <property type="molecule type" value="Genomic_DNA"/>
</dbReference>
<accession>A0A813PZ65</accession>
<dbReference type="Proteomes" id="UP000677228">
    <property type="component" value="Unassembled WGS sequence"/>
</dbReference>
<organism evidence="3 7">
    <name type="scientific">Didymodactylos carnosus</name>
    <dbReference type="NCBI Taxonomy" id="1234261"/>
    <lineage>
        <taxon>Eukaryota</taxon>
        <taxon>Metazoa</taxon>
        <taxon>Spiralia</taxon>
        <taxon>Gnathifera</taxon>
        <taxon>Rotifera</taxon>
        <taxon>Eurotatoria</taxon>
        <taxon>Bdelloidea</taxon>
        <taxon>Philodinida</taxon>
        <taxon>Philodinidae</taxon>
        <taxon>Didymodactylos</taxon>
    </lineage>
</organism>
<dbReference type="InterPro" id="IPR036691">
    <property type="entry name" value="Endo/exonu/phosph_ase_sf"/>
</dbReference>
<evidence type="ECO:0000256" key="1">
    <source>
        <dbReference type="SAM" id="MobiDB-lite"/>
    </source>
</evidence>
<feature type="region of interest" description="Disordered" evidence="1">
    <location>
        <begin position="1"/>
        <end position="79"/>
    </location>
</feature>